<gene>
    <name evidence="2" type="ORF">PQR03_08325</name>
</gene>
<keyword evidence="3" id="KW-1185">Reference proteome</keyword>
<sequence length="233" mass="25910">MSDAGSNSYGFKTSENEEWFEVHSSAVTNTNSGSMVYVSIDTTPICPNMTDREFRQTVLSLRDEAVKIIRQRQSELSMWSPSARDRVKAWFGSNDDAVRKTLINGLNNLIQVMNGLTASNFIRPDPERDRAVGCTPNANNRGEVAHVCGPDTATHTIAIDTNFCYLPQKSAGKLSSMQLTLVHECTHFMDTFGTIDYRGAYGRTACGWLARDHSDIAINNADSIAWYILARDE</sequence>
<evidence type="ECO:0000313" key="3">
    <source>
        <dbReference type="Proteomes" id="UP001629274"/>
    </source>
</evidence>
<dbReference type="EMBL" id="JAQQDR010000003">
    <property type="protein sequence ID" value="MFM0238133.1"/>
    <property type="molecule type" value="Genomic_DNA"/>
</dbReference>
<reference evidence="2 3" key="1">
    <citation type="journal article" date="2024" name="Chem. Sci.">
        <title>Discovery of megapolipeptins by genome mining of a Burkholderiales bacteria collection.</title>
        <authorList>
            <person name="Paulo B.S."/>
            <person name="Recchia M.J.J."/>
            <person name="Lee S."/>
            <person name="Fergusson C.H."/>
            <person name="Romanowski S.B."/>
            <person name="Hernandez A."/>
            <person name="Krull N."/>
            <person name="Liu D.Y."/>
            <person name="Cavanagh H."/>
            <person name="Bos A."/>
            <person name="Gray C.A."/>
            <person name="Murphy B.T."/>
            <person name="Linington R.G."/>
            <person name="Eustaquio A.S."/>
        </authorList>
    </citation>
    <scope>NUCLEOTIDE SEQUENCE [LARGE SCALE GENOMIC DNA]</scope>
    <source>
        <strain evidence="2 3">RL17-351-BIE-A</strain>
    </source>
</reference>
<dbReference type="Gene3D" id="3.40.390.10">
    <property type="entry name" value="Collagenase (Catalytic Domain)"/>
    <property type="match status" value="1"/>
</dbReference>
<name>A0ABW9BEZ1_9BURK</name>
<dbReference type="CDD" id="cd11007">
    <property type="entry name" value="M35_like_1"/>
    <property type="match status" value="1"/>
</dbReference>
<protein>
    <submittedName>
        <fullName evidence="2">M35 family metallo-endopeptidase</fullName>
        <ecNumber evidence="2">3.4.24.-</ecNumber>
    </submittedName>
</protein>
<keyword evidence="2" id="KW-0378">Hydrolase</keyword>
<feature type="domain" description="Lysine-specific metallo-endopeptidase" evidence="1">
    <location>
        <begin position="74"/>
        <end position="229"/>
    </location>
</feature>
<dbReference type="InterPro" id="IPR024079">
    <property type="entry name" value="MetalloPept_cat_dom_sf"/>
</dbReference>
<dbReference type="Proteomes" id="UP001629274">
    <property type="component" value="Unassembled WGS sequence"/>
</dbReference>
<dbReference type="InterPro" id="IPR029463">
    <property type="entry name" value="Lys_MEP"/>
</dbReference>
<dbReference type="SMART" id="SM01351">
    <property type="entry name" value="Aspzincin_M35"/>
    <property type="match status" value="1"/>
</dbReference>
<dbReference type="RefSeq" id="WP_408259874.1">
    <property type="nucleotide sequence ID" value="NZ_JAQQCK010000003.1"/>
</dbReference>
<dbReference type="SUPFAM" id="SSF55486">
    <property type="entry name" value="Metalloproteases ('zincins'), catalytic domain"/>
    <property type="match status" value="1"/>
</dbReference>
<evidence type="ECO:0000259" key="1">
    <source>
        <dbReference type="SMART" id="SM01351"/>
    </source>
</evidence>
<proteinExistence type="predicted"/>
<dbReference type="InterPro" id="IPR034108">
    <property type="entry name" value="Pept_M35-like_proteobacteria"/>
</dbReference>
<evidence type="ECO:0000313" key="2">
    <source>
        <dbReference type="EMBL" id="MFM0238133.1"/>
    </source>
</evidence>
<comment type="caution">
    <text evidence="2">The sequence shown here is derived from an EMBL/GenBank/DDBJ whole genome shotgun (WGS) entry which is preliminary data.</text>
</comment>
<accession>A0ABW9BEZ1</accession>
<dbReference type="EC" id="3.4.24.-" evidence="2"/>
<organism evidence="2 3">
    <name type="scientific">Paraburkholderia phytofirmans</name>
    <dbReference type="NCBI Taxonomy" id="261302"/>
    <lineage>
        <taxon>Bacteria</taxon>
        <taxon>Pseudomonadati</taxon>
        <taxon>Pseudomonadota</taxon>
        <taxon>Betaproteobacteria</taxon>
        <taxon>Burkholderiales</taxon>
        <taxon>Burkholderiaceae</taxon>
        <taxon>Paraburkholderia</taxon>
    </lineage>
</organism>
<dbReference type="Pfam" id="PF14521">
    <property type="entry name" value="Aspzincin_M35"/>
    <property type="match status" value="1"/>
</dbReference>
<dbReference type="GO" id="GO:0016787">
    <property type="term" value="F:hydrolase activity"/>
    <property type="evidence" value="ECO:0007669"/>
    <property type="project" value="UniProtKB-KW"/>
</dbReference>